<dbReference type="PANTHER" id="PTHR10795">
    <property type="entry name" value="PROPROTEIN CONVERTASE SUBTILISIN/KEXIN"/>
    <property type="match status" value="1"/>
</dbReference>
<feature type="domain" description="Peptidase S8/S53" evidence="10">
    <location>
        <begin position="238"/>
        <end position="726"/>
    </location>
</feature>
<reference evidence="13" key="1">
    <citation type="journal article" date="2019" name="Int. J. Syst. Evol. Microbiol.">
        <title>The Global Catalogue of Microorganisms (GCM) 10K type strain sequencing project: providing services to taxonomists for standard genome sequencing and annotation.</title>
        <authorList>
            <consortium name="The Broad Institute Genomics Platform"/>
            <consortium name="The Broad Institute Genome Sequencing Center for Infectious Disease"/>
            <person name="Wu L."/>
            <person name="Ma J."/>
        </authorList>
    </citation>
    <scope>NUCLEOTIDE SEQUENCE [LARGE SCALE GENOMIC DNA]</scope>
    <source>
        <strain evidence="13">JCM 18720</strain>
    </source>
</reference>
<evidence type="ECO:0000256" key="5">
    <source>
        <dbReference type="ARBA" id="ARBA00023180"/>
    </source>
</evidence>
<dbReference type="InterPro" id="IPR023828">
    <property type="entry name" value="Peptidase_S8_Ser-AS"/>
</dbReference>
<dbReference type="InterPro" id="IPR015500">
    <property type="entry name" value="Peptidase_S8_subtilisin-rel"/>
</dbReference>
<dbReference type="Gene3D" id="3.50.30.30">
    <property type="match status" value="1"/>
</dbReference>
<evidence type="ECO:0000256" key="7">
    <source>
        <dbReference type="RuleBase" id="RU003355"/>
    </source>
</evidence>
<evidence type="ECO:0000256" key="8">
    <source>
        <dbReference type="SAM" id="MobiDB-lite"/>
    </source>
</evidence>
<dbReference type="NCBIfam" id="TIGR03501">
    <property type="entry name" value="GlyGly_CTERM"/>
    <property type="match status" value="1"/>
</dbReference>
<dbReference type="Gene3D" id="2.60.40.10">
    <property type="entry name" value="Immunoglobulins"/>
    <property type="match status" value="1"/>
</dbReference>
<evidence type="ECO:0000256" key="3">
    <source>
        <dbReference type="ARBA" id="ARBA00022801"/>
    </source>
</evidence>
<feature type="domain" description="PA" evidence="11">
    <location>
        <begin position="508"/>
        <end position="598"/>
    </location>
</feature>
<evidence type="ECO:0000256" key="1">
    <source>
        <dbReference type="ARBA" id="ARBA00022670"/>
    </source>
</evidence>
<keyword evidence="2 9" id="KW-0732">Signal</keyword>
<dbReference type="InterPro" id="IPR045051">
    <property type="entry name" value="SBT"/>
</dbReference>
<feature type="active site" description="Charge relay system" evidence="6">
    <location>
        <position position="687"/>
    </location>
</feature>
<dbReference type="InterPro" id="IPR020008">
    <property type="entry name" value="GlyGly_CTERM"/>
</dbReference>
<dbReference type="InterPro" id="IPR017311">
    <property type="entry name" value="Sama-2696"/>
</dbReference>
<evidence type="ECO:0000256" key="4">
    <source>
        <dbReference type="ARBA" id="ARBA00022825"/>
    </source>
</evidence>
<evidence type="ECO:0000259" key="10">
    <source>
        <dbReference type="Pfam" id="PF00082"/>
    </source>
</evidence>
<accession>A0ABP9S814</accession>
<evidence type="ECO:0000313" key="12">
    <source>
        <dbReference type="EMBL" id="GAA5192579.1"/>
    </source>
</evidence>
<dbReference type="PROSITE" id="PS00136">
    <property type="entry name" value="SUBTILASE_ASP"/>
    <property type="match status" value="1"/>
</dbReference>
<dbReference type="PROSITE" id="PS51892">
    <property type="entry name" value="SUBTILASE"/>
    <property type="match status" value="1"/>
</dbReference>
<dbReference type="CDD" id="cd02120">
    <property type="entry name" value="PA_subtilisin_like"/>
    <property type="match status" value="1"/>
</dbReference>
<comment type="similarity">
    <text evidence="6 7">Belongs to the peptidase S8 family.</text>
</comment>
<organism evidence="12 13">
    <name type="scientific">Ferrimonas gelatinilytica</name>
    <dbReference type="NCBI Taxonomy" id="1255257"/>
    <lineage>
        <taxon>Bacteria</taxon>
        <taxon>Pseudomonadati</taxon>
        <taxon>Pseudomonadota</taxon>
        <taxon>Gammaproteobacteria</taxon>
        <taxon>Alteromonadales</taxon>
        <taxon>Ferrimonadaceae</taxon>
        <taxon>Ferrimonas</taxon>
    </lineage>
</organism>
<keyword evidence="1 6" id="KW-0645">Protease</keyword>
<proteinExistence type="inferred from homology"/>
<feature type="signal peptide" evidence="9">
    <location>
        <begin position="1"/>
        <end position="30"/>
    </location>
</feature>
<dbReference type="Gene3D" id="3.40.50.200">
    <property type="entry name" value="Peptidase S8/S53 domain"/>
    <property type="match status" value="1"/>
</dbReference>
<evidence type="ECO:0000259" key="11">
    <source>
        <dbReference type="Pfam" id="PF02225"/>
    </source>
</evidence>
<dbReference type="Pfam" id="PF00082">
    <property type="entry name" value="Peptidase_S8"/>
    <property type="match status" value="1"/>
</dbReference>
<dbReference type="InterPro" id="IPR003137">
    <property type="entry name" value="PA_domain"/>
</dbReference>
<evidence type="ECO:0000313" key="13">
    <source>
        <dbReference type="Proteomes" id="UP001501600"/>
    </source>
</evidence>
<feature type="region of interest" description="Disordered" evidence="8">
    <location>
        <begin position="1692"/>
        <end position="1716"/>
    </location>
</feature>
<feature type="compositionally biased region" description="Acidic residues" evidence="8">
    <location>
        <begin position="1696"/>
        <end position="1707"/>
    </location>
</feature>
<dbReference type="EMBL" id="BAABLF010000014">
    <property type="protein sequence ID" value="GAA5192579.1"/>
    <property type="molecule type" value="Genomic_DNA"/>
</dbReference>
<comment type="caution">
    <text evidence="12">The sequence shown here is derived from an EMBL/GenBank/DDBJ whole genome shotgun (WGS) entry which is preliminary data.</text>
</comment>
<dbReference type="InterPro" id="IPR034197">
    <property type="entry name" value="Peptidases_S8_3"/>
</dbReference>
<dbReference type="PRINTS" id="PR00723">
    <property type="entry name" value="SUBTILISIN"/>
</dbReference>
<feature type="chain" id="PRO_5045078121" evidence="9">
    <location>
        <begin position="31"/>
        <end position="1737"/>
    </location>
</feature>
<dbReference type="InterPro" id="IPR000209">
    <property type="entry name" value="Peptidase_S8/S53_dom"/>
</dbReference>
<dbReference type="Proteomes" id="UP001501600">
    <property type="component" value="Unassembled WGS sequence"/>
</dbReference>
<keyword evidence="4 6" id="KW-0720">Serine protease</keyword>
<dbReference type="RefSeq" id="WP_345317124.1">
    <property type="nucleotide sequence ID" value="NZ_BAABLF010000014.1"/>
</dbReference>
<protein>
    <submittedName>
        <fullName evidence="12">S8 family serine peptidase</fullName>
    </submittedName>
</protein>
<gene>
    <name evidence="12" type="ORF">GCM10025772_22070</name>
</gene>
<feature type="active site" description="Charge relay system" evidence="6">
    <location>
        <position position="329"/>
    </location>
</feature>
<dbReference type="InterPro" id="IPR013783">
    <property type="entry name" value="Ig-like_fold"/>
</dbReference>
<dbReference type="PIRSF" id="PIRSF037895">
    <property type="entry name" value="Subtilisin_rel_Sama_2696"/>
    <property type="match status" value="1"/>
</dbReference>
<dbReference type="PROSITE" id="PS00138">
    <property type="entry name" value="SUBTILASE_SER"/>
    <property type="match status" value="1"/>
</dbReference>
<evidence type="ECO:0000256" key="9">
    <source>
        <dbReference type="SAM" id="SignalP"/>
    </source>
</evidence>
<dbReference type="Pfam" id="PF02225">
    <property type="entry name" value="PA"/>
    <property type="match status" value="1"/>
</dbReference>
<dbReference type="SUPFAM" id="SSF52743">
    <property type="entry name" value="Subtilisin-like"/>
    <property type="match status" value="1"/>
</dbReference>
<keyword evidence="3 6" id="KW-0378">Hydrolase</keyword>
<dbReference type="InterPro" id="IPR036852">
    <property type="entry name" value="Peptidase_S8/S53_dom_sf"/>
</dbReference>
<sequence length="1737" mass="187817">MKISKHGGFQRSILATLTALYVCGGASALAVPSMQPVAGGKLYEPTFTEADLLAEDAKRKAYLAGDIFVGPAGQVNSQLRPRTPQEVFQPIEGVTGVQQYIVQLSGEPVATYGGDLPGLKATKAPQTGLLMVKGRVDTQSSATQAYQSYLRDRQSTLVNQARQQGANIQIEKHLTLASNALVVEMTQEDAQILARQTGVTKITQSRVFELRTDRGPEFIGATSLWNGLLPNASLAVQGEGMVVGIVDTGINTDHAAFADDADYAQFNPLGTDQFIGDCEDEPILCNNKLIGVRSYPEITSVYAGPEFQDNPWGAPVMKRPANGEDYHGHGSHTASTVAGNRLENVPLQQANGEVTSDGVDMPFTFASTSGVAPRAHIVSYQVCWPGNGGDPYAGCPESAILSAFEDAIADGVDVINFSIGGAESFPWEDPMELAFLAAREAGISVAAAAGNAGSFWSADHASPWVTTVGAVSHDRVLDAGVKTLGDFGGARYVPSAPISGRSYSGSITGEVVLASSYDDPNPNDEYNAASCNAPFPAGTFTADQIVLCERGDIARVEKAENVAAGGAGGFILQNVDYRANNVVADKYVIPGIHVDMSARYKLRNWVRYNDPGTAIATISDYEDKYYFDETLANNLAPFSSMGPSKTNNTLVPDLSAPGVQIYAANADDQPFTAYPSASDWTFMSGTSMAAPHVAGAMTLLAQQHPDWTPAEIQSALMMTAGPVTLNTGTYLLEPFYHFMAGAGAIDVARAAETGLVMDETIENYRDANPNNGGVANWLNLPSMVEIECEQSCSFMRTVTATRDGQWEVESFAKETGFEVSVSPQSFQLSKGESQTLMVTAKVPGLTEYKVNPQEPGAPWSGTDNLNVFFNGELRLTETSGDSPKLHMPIVVASKADQMPVSLELSVTREQGSETLTMNTNSFSELTPRFYGPVVGTQGSATLEAVSSMLTPENIEAGWDIQMITIPEGTKRFVFEAMEGKQVSGADDYNARYRKSFPFVIMGLDINENNGFIPSEEATDTYAIGNEYRAELVCLSTSQAERNICSIEDPTPGNYWVATAMAYGEATVEVETGYAILAYGDDRGLLSVEGPASYDGHGDYPLTLNWDLPHAEPGTVWYGGMDLGAGPGAEGTFGFTALNIRRAEDAVNWSVSQDKARVGDVLSVSMNVAPNLESQERQYDLQLQLPQGMRLLTETVRANNPAVAEALMTSDSGITVQGVQASTRDVKREYRVTTNLDDAMCHTPLIDEYSTGGYIDLFGEFGMQPNAEWLQGDSRTNFDVPIDWLFYKQGAQFEVYNQANAGYMRMHTVGAMQFNTAYWSMSYHRGPGFLHEALAPFWRGSFEMKYRRHWEEPWGLTIASQYADERPDLGDLLFLEFDRVYDKYTGDEFDFQAILRSGIDDHPGMFEIIYAYDNLGSDVAKGTVFVEGFDSAWSMNAGPKEGQLYSVLGFDDLDTVLQDDLVVCMDYVGPEQSQLSISFDVAVQPEAIGQTGALTFDYQLQGGDAQTFSHEVQVNGNIKMMDLPDMTVDENGRIDGIEVFFVDADKAPNRVEVVGDNVTAEIEGNRFNLIPNAYFHGDTEVTVIVRDTLNSGDMASTSFMLTVESDGIALATITALDAKAVVEEGNILLSFTPDVAGEQGLDTATYMWTQVSGPQVTIEDAKVTEAPAGDYVFQLTYSVNGESMSTEASVTVAEPAPEVEEPAPEVEEPAPVSKSSSGSLGYLALLMLALTGWRRRQR</sequence>
<dbReference type="InterPro" id="IPR023827">
    <property type="entry name" value="Peptidase_S8_Asp-AS"/>
</dbReference>
<evidence type="ECO:0000256" key="2">
    <source>
        <dbReference type="ARBA" id="ARBA00022729"/>
    </source>
</evidence>
<dbReference type="CDD" id="cd04852">
    <property type="entry name" value="Peptidases_S8_3"/>
    <property type="match status" value="1"/>
</dbReference>
<keyword evidence="5" id="KW-0325">Glycoprotein</keyword>
<feature type="active site" description="Charge relay system" evidence="6">
    <location>
        <position position="247"/>
    </location>
</feature>
<evidence type="ECO:0000256" key="6">
    <source>
        <dbReference type="PROSITE-ProRule" id="PRU01240"/>
    </source>
</evidence>
<name>A0ABP9S814_9GAMM</name>
<keyword evidence="13" id="KW-1185">Reference proteome</keyword>